<dbReference type="EMBL" id="JAVREZ010000012">
    <property type="protein sequence ID" value="MDT0484566.1"/>
    <property type="molecule type" value="Genomic_DNA"/>
</dbReference>
<protein>
    <submittedName>
        <fullName evidence="1">HAD hydrolase-like protein</fullName>
    </submittedName>
</protein>
<evidence type="ECO:0000313" key="1">
    <source>
        <dbReference type="EMBL" id="MDT0484566.1"/>
    </source>
</evidence>
<evidence type="ECO:0000313" key="2">
    <source>
        <dbReference type="Proteomes" id="UP001183824"/>
    </source>
</evidence>
<dbReference type="RefSeq" id="WP_311717417.1">
    <property type="nucleotide sequence ID" value="NZ_JAVREZ010000012.1"/>
</dbReference>
<dbReference type="InterPro" id="IPR023214">
    <property type="entry name" value="HAD_sf"/>
</dbReference>
<accession>A0ABU2VG51</accession>
<proteinExistence type="predicted"/>
<dbReference type="Proteomes" id="UP001183824">
    <property type="component" value="Unassembled WGS sequence"/>
</dbReference>
<sequence length="96" mass="10161">MAELILWVVGRVCTTPSECVVVDDLGAHVEAARRAGGHGILVPSGRTRPEETAGAEHVAPDVLTAVRAVLNGPPQGRIMVDERPMEAAFDTGPRPR</sequence>
<keyword evidence="2" id="KW-1185">Reference proteome</keyword>
<dbReference type="InterPro" id="IPR004446">
    <property type="entry name" value="Heptose_bisP_phosphatase"/>
</dbReference>
<organism evidence="1 2">
    <name type="scientific">Streptomyces doebereineriae</name>
    <dbReference type="NCBI Taxonomy" id="3075528"/>
    <lineage>
        <taxon>Bacteria</taxon>
        <taxon>Bacillati</taxon>
        <taxon>Actinomycetota</taxon>
        <taxon>Actinomycetes</taxon>
        <taxon>Kitasatosporales</taxon>
        <taxon>Streptomycetaceae</taxon>
        <taxon>Streptomyces</taxon>
    </lineage>
</organism>
<dbReference type="PANTHER" id="PTHR42891">
    <property type="entry name" value="D-GLYCERO-BETA-D-MANNO-HEPTOSE-1,7-BISPHOSPHATE 7-PHOSPHATASE"/>
    <property type="match status" value="1"/>
</dbReference>
<name>A0ABU2VG51_9ACTN</name>
<dbReference type="Gene3D" id="3.40.50.1000">
    <property type="entry name" value="HAD superfamily/HAD-like"/>
    <property type="match status" value="1"/>
</dbReference>
<gene>
    <name evidence="1" type="ORF">RNB18_30970</name>
</gene>
<dbReference type="Pfam" id="PF13242">
    <property type="entry name" value="Hydrolase_like"/>
    <property type="match status" value="1"/>
</dbReference>
<dbReference type="InterPro" id="IPR036412">
    <property type="entry name" value="HAD-like_sf"/>
</dbReference>
<comment type="caution">
    <text evidence="1">The sequence shown here is derived from an EMBL/GenBank/DDBJ whole genome shotgun (WGS) entry which is preliminary data.</text>
</comment>
<dbReference type="SUPFAM" id="SSF56784">
    <property type="entry name" value="HAD-like"/>
    <property type="match status" value="1"/>
</dbReference>
<reference evidence="2" key="1">
    <citation type="submission" date="2023-07" db="EMBL/GenBank/DDBJ databases">
        <title>30 novel species of actinomycetes from the DSMZ collection.</title>
        <authorList>
            <person name="Nouioui I."/>
        </authorList>
    </citation>
    <scope>NUCLEOTIDE SEQUENCE [LARGE SCALE GENOMIC DNA]</scope>
    <source>
        <strain evidence="2">DSM 41640</strain>
    </source>
</reference>
<dbReference type="PANTHER" id="PTHR42891:SF1">
    <property type="entry name" value="D-GLYCERO-BETA-D-MANNO-HEPTOSE-1,7-BISPHOSPHATE 7-PHOSPHATASE"/>
    <property type="match status" value="1"/>
</dbReference>